<dbReference type="InterPro" id="IPR050900">
    <property type="entry name" value="Transposase_IS3/IS150/IS904"/>
</dbReference>
<evidence type="ECO:0000313" key="2">
    <source>
        <dbReference type="EMBL" id="MDR7354056.1"/>
    </source>
</evidence>
<comment type="caution">
    <text evidence="3">The sequence shown here is derived from an EMBL/GenBank/DDBJ whole genome shotgun (WGS) entry which is preliminary data.</text>
</comment>
<dbReference type="InterPro" id="IPR036397">
    <property type="entry name" value="RNaseH_sf"/>
</dbReference>
<keyword evidence="6" id="KW-1185">Reference proteome</keyword>
<dbReference type="EMBL" id="JAVDYF010000001">
    <property type="protein sequence ID" value="MDR7356153.1"/>
    <property type="molecule type" value="Genomic_DNA"/>
</dbReference>
<dbReference type="InterPro" id="IPR048020">
    <property type="entry name" value="Transpos_IS3"/>
</dbReference>
<dbReference type="Gene3D" id="3.30.420.10">
    <property type="entry name" value="Ribonuclease H-like superfamily/Ribonuclease H"/>
    <property type="match status" value="1"/>
</dbReference>
<evidence type="ECO:0000313" key="5">
    <source>
        <dbReference type="EMBL" id="MDR7356153.1"/>
    </source>
</evidence>
<gene>
    <name evidence="2" type="ORF">J2S37_000594</name>
    <name evidence="3" type="ORF">J2S37_001157</name>
    <name evidence="4" type="ORF">J2S37_001817</name>
    <name evidence="5" type="ORF">J2S37_002691</name>
</gene>
<dbReference type="PROSITE" id="PS50994">
    <property type="entry name" value="INTEGRASE"/>
    <property type="match status" value="1"/>
</dbReference>
<protein>
    <submittedName>
        <fullName evidence="3">Transposase InsO family protein</fullName>
    </submittedName>
</protein>
<evidence type="ECO:0000259" key="1">
    <source>
        <dbReference type="PROSITE" id="PS50994"/>
    </source>
</evidence>
<dbReference type="InterPro" id="IPR001584">
    <property type="entry name" value="Integrase_cat-core"/>
</dbReference>
<dbReference type="PANTHER" id="PTHR46889">
    <property type="entry name" value="TRANSPOSASE INSF FOR INSERTION SEQUENCE IS3B-RELATED"/>
    <property type="match status" value="1"/>
</dbReference>
<evidence type="ECO:0000313" key="6">
    <source>
        <dbReference type="Proteomes" id="UP001183619"/>
    </source>
</evidence>
<dbReference type="EMBL" id="JAVDYF010000001">
    <property type="protein sequence ID" value="MDR7355279.1"/>
    <property type="molecule type" value="Genomic_DNA"/>
</dbReference>
<dbReference type="Pfam" id="PF00665">
    <property type="entry name" value="rve"/>
    <property type="match status" value="1"/>
</dbReference>
<dbReference type="Proteomes" id="UP001183619">
    <property type="component" value="Unassembled WGS sequence"/>
</dbReference>
<dbReference type="RefSeq" id="WP_290259046.1">
    <property type="nucleotide sequence ID" value="NZ_CP047209.1"/>
</dbReference>
<name>A0ABU2BB76_9CORY</name>
<evidence type="ECO:0000313" key="3">
    <source>
        <dbReference type="EMBL" id="MDR7354619.1"/>
    </source>
</evidence>
<organism evidence="3 6">
    <name type="scientific">Corynebacterium felinum</name>
    <dbReference type="NCBI Taxonomy" id="131318"/>
    <lineage>
        <taxon>Bacteria</taxon>
        <taxon>Bacillati</taxon>
        <taxon>Actinomycetota</taxon>
        <taxon>Actinomycetes</taxon>
        <taxon>Mycobacteriales</taxon>
        <taxon>Corynebacteriaceae</taxon>
        <taxon>Corynebacterium</taxon>
    </lineage>
</organism>
<dbReference type="PANTHER" id="PTHR46889:SF4">
    <property type="entry name" value="TRANSPOSASE INSO FOR INSERTION SEQUENCE ELEMENT IS911B-RELATED"/>
    <property type="match status" value="1"/>
</dbReference>
<sequence length="349" mass="40549">MFYALVDLTIPKTRCHKLTGLAPSSLHERLHPGYRRKHNPTPHRLRRKDVMLTDQERTLICKQLDATPEVPIQQVYYQQWDHGQVLASLSSYYRMSKTPTCVSRGPKTTAVRVSKTPRTTPPQLVATKPYQTLVWDITTLPLLTRGHNTYLHCVVDLYSRAIVGWGIDDQPNTTVAEEIFTQIIATATKQGHQVEMIHSDNGTSMKSRKMQQFCQTHGIVRSHSRPRISDDNPHVESSFATLKNDPTYPKVFEDKNHARNWIRTWVDYYNTTRAHSALEFFTPHQILTNTWKGTWAIRNSAKQRLYEQNPTRFRHQRPRVRTPEPEVYFNLTNTPEHQGNTTLINELMQ</sequence>
<accession>A0ABU2BB76</accession>
<dbReference type="NCBIfam" id="NF033516">
    <property type="entry name" value="transpos_IS3"/>
    <property type="match status" value="1"/>
</dbReference>
<dbReference type="EMBL" id="JAVDYF010000001">
    <property type="protein sequence ID" value="MDR7354056.1"/>
    <property type="molecule type" value="Genomic_DNA"/>
</dbReference>
<proteinExistence type="predicted"/>
<evidence type="ECO:0000313" key="4">
    <source>
        <dbReference type="EMBL" id="MDR7355279.1"/>
    </source>
</evidence>
<feature type="domain" description="Integrase catalytic" evidence="1">
    <location>
        <begin position="125"/>
        <end position="291"/>
    </location>
</feature>
<dbReference type="InterPro" id="IPR012337">
    <property type="entry name" value="RNaseH-like_sf"/>
</dbReference>
<reference evidence="3 6" key="1">
    <citation type="submission" date="2023-07" db="EMBL/GenBank/DDBJ databases">
        <title>Sequencing the genomes of 1000 actinobacteria strains.</title>
        <authorList>
            <person name="Klenk H.-P."/>
        </authorList>
    </citation>
    <scope>NUCLEOTIDE SEQUENCE [LARGE SCALE GENOMIC DNA]</scope>
    <source>
        <strain evidence="3 6">DSM 44508</strain>
    </source>
</reference>
<dbReference type="SUPFAM" id="SSF53098">
    <property type="entry name" value="Ribonuclease H-like"/>
    <property type="match status" value="1"/>
</dbReference>
<dbReference type="EMBL" id="JAVDYF010000001">
    <property type="protein sequence ID" value="MDR7354619.1"/>
    <property type="molecule type" value="Genomic_DNA"/>
</dbReference>